<gene>
    <name evidence="8" type="primary">CYHR1</name>
    <name evidence="10" type="synonym">LOC105232673</name>
</gene>
<protein>
    <submittedName>
        <fullName evidence="10">Cysteine and histidine-rich protein 1 homolog</fullName>
    </submittedName>
    <submittedName>
        <fullName evidence="8">Cysteine and histidine-rich protein 1-like protein</fullName>
    </submittedName>
</protein>
<dbReference type="GeneID" id="105232673"/>
<dbReference type="InterPro" id="IPR039338">
    <property type="entry name" value="ZFTRAF1"/>
</dbReference>
<reference evidence="8" key="1">
    <citation type="journal article" date="2014" name="BMC Genomics">
        <title>Characterizing the developmental transcriptome of the oriental fruit fly, Bactrocera dorsalis (Diptera: Tephritidae) through comparative genomic analysis with Drosophila melanogaster utilizing modENCODE datasets.</title>
        <authorList>
            <person name="Geib S.M."/>
            <person name="Calla B."/>
            <person name="Hall B."/>
            <person name="Hou S."/>
            <person name="Manoukis N.C."/>
        </authorList>
    </citation>
    <scope>NUCLEOTIDE SEQUENCE</scope>
    <source>
        <strain evidence="8">Punador</strain>
    </source>
</reference>
<sequence>MADVESSAVVQQPPTNANSMNLNSIPLLASAELLGESNSAQVSLQQQQQSQPIAGAIGGGNGGSAGTSSNSVSNASSLALDVASSENSSLVNSGVIGSGVGGGNPSSVGGGKIDSGEPPAKKQMLDNPSTSAGSGNSASQHEKLEYRLGGILCCAVCLDLPKTAMYQCQMGHLMCAACFTHLLADGRLRDQIATCPNCRVEISKSTASRNLAVEKAASELPSECQFCNKEFPYKSLDRHEQYECQERPTNCKYSRIGCQWRGPNHETNEHERNCLHPTKSGYEVMAALEAHDARIKEEKKMFNTLIDLLSYEKIIFNDLQMKPYRTDEYVHKLFYETARFTAFNQQWVVKARINNSQRDPHQSNERTITYQLILKTKTTTPMSIHFFALKGPFSDMKVSTQIYKHEFTDQSSESDYYILPLPDSSECNRLLSNKGINFRLLMFLLNK</sequence>
<dbReference type="CDD" id="cd16505">
    <property type="entry name" value="RING-HC_CYHR1"/>
    <property type="match status" value="1"/>
</dbReference>
<dbReference type="KEGG" id="bdr:105232673"/>
<comment type="similarity">
    <text evidence="4">Belongs to the ZFTRAF1 family.</text>
</comment>
<evidence type="ECO:0000313" key="8">
    <source>
        <dbReference type="EMBL" id="JAC42038.1"/>
    </source>
</evidence>
<keyword evidence="9" id="KW-1185">Reference proteome</keyword>
<dbReference type="PANTHER" id="PTHR23059:SF4">
    <property type="entry name" value="ZINC FINGER TRAF-TYPE-CONTAINING PROTEIN 1"/>
    <property type="match status" value="1"/>
</dbReference>
<dbReference type="Proteomes" id="UP001652620">
    <property type="component" value="Chromosome 5"/>
</dbReference>
<feature type="compositionally biased region" description="Polar residues" evidence="6">
    <location>
        <begin position="8"/>
        <end position="22"/>
    </location>
</feature>
<keyword evidence="1" id="KW-0479">Metal-binding</keyword>
<dbReference type="RefSeq" id="XP_011212749.1">
    <property type="nucleotide sequence ID" value="XM_011214447.3"/>
</dbReference>
<proteinExistence type="inferred from homology"/>
<evidence type="ECO:0000256" key="2">
    <source>
        <dbReference type="ARBA" id="ARBA00022771"/>
    </source>
</evidence>
<feature type="compositionally biased region" description="Gly residues" evidence="6">
    <location>
        <begin position="101"/>
        <end position="113"/>
    </location>
</feature>
<dbReference type="SUPFAM" id="SSF57850">
    <property type="entry name" value="RING/U-box"/>
    <property type="match status" value="1"/>
</dbReference>
<organism evidence="8">
    <name type="scientific">Bactrocera dorsalis</name>
    <name type="common">Oriental fruit fly</name>
    <name type="synonym">Dacus dorsalis</name>
    <dbReference type="NCBI Taxonomy" id="27457"/>
    <lineage>
        <taxon>Eukaryota</taxon>
        <taxon>Metazoa</taxon>
        <taxon>Ecdysozoa</taxon>
        <taxon>Arthropoda</taxon>
        <taxon>Hexapoda</taxon>
        <taxon>Insecta</taxon>
        <taxon>Pterygota</taxon>
        <taxon>Neoptera</taxon>
        <taxon>Endopterygota</taxon>
        <taxon>Diptera</taxon>
        <taxon>Brachycera</taxon>
        <taxon>Muscomorpha</taxon>
        <taxon>Tephritoidea</taxon>
        <taxon>Tephritidae</taxon>
        <taxon>Bactrocera</taxon>
        <taxon>Bactrocera</taxon>
    </lineage>
</organism>
<feature type="compositionally biased region" description="Polar residues" evidence="6">
    <location>
        <begin position="126"/>
        <end position="138"/>
    </location>
</feature>
<feature type="compositionally biased region" description="Gly residues" evidence="6">
    <location>
        <begin position="56"/>
        <end position="65"/>
    </location>
</feature>
<evidence type="ECO:0000259" key="7">
    <source>
        <dbReference type="PROSITE" id="PS50089"/>
    </source>
</evidence>
<keyword evidence="2 5" id="KW-0863">Zinc-finger</keyword>
<dbReference type="GO" id="GO:0005634">
    <property type="term" value="C:nucleus"/>
    <property type="evidence" value="ECO:0007669"/>
    <property type="project" value="TreeGrafter"/>
</dbReference>
<evidence type="ECO:0000256" key="3">
    <source>
        <dbReference type="ARBA" id="ARBA00022833"/>
    </source>
</evidence>
<dbReference type="OMA" id="YHESNEC"/>
<dbReference type="EMBL" id="GAKP01016916">
    <property type="protein sequence ID" value="JAC42036.1"/>
    <property type="molecule type" value="Transcribed_RNA"/>
</dbReference>
<dbReference type="PANTHER" id="PTHR23059">
    <property type="entry name" value="CYSTEINE AND HISTIDINE-RICH PROTEIN 1"/>
    <property type="match status" value="1"/>
</dbReference>
<dbReference type="InterPro" id="IPR001841">
    <property type="entry name" value="Znf_RING"/>
</dbReference>
<feature type="region of interest" description="Disordered" evidence="6">
    <location>
        <begin position="101"/>
        <end position="138"/>
    </location>
</feature>
<feature type="region of interest" description="Disordered" evidence="6">
    <location>
        <begin position="39"/>
        <end position="71"/>
    </location>
</feature>
<evidence type="ECO:0000313" key="9">
    <source>
        <dbReference type="Proteomes" id="UP001652620"/>
    </source>
</evidence>
<dbReference type="EMBL" id="GAKP01016914">
    <property type="protein sequence ID" value="JAC42038.1"/>
    <property type="molecule type" value="Transcribed_RNA"/>
</dbReference>
<dbReference type="AlphaFoldDB" id="A0A034VKF8"/>
<evidence type="ECO:0000256" key="4">
    <source>
        <dbReference type="ARBA" id="ARBA00034319"/>
    </source>
</evidence>
<name>A0A034VKF8_BACDO</name>
<dbReference type="CDD" id="cd22861">
    <property type="entry name" value="CYHR1_C"/>
    <property type="match status" value="1"/>
</dbReference>
<accession>A0A034VKF8</accession>
<evidence type="ECO:0000313" key="10">
    <source>
        <dbReference type="RefSeq" id="XP_011212749.1"/>
    </source>
</evidence>
<reference evidence="10" key="2">
    <citation type="submission" date="2025-04" db="UniProtKB">
        <authorList>
            <consortium name="RefSeq"/>
        </authorList>
    </citation>
    <scope>IDENTIFICATION</scope>
    <source>
        <strain evidence="10">Punador</strain>
    </source>
</reference>
<feature type="compositionally biased region" description="Low complexity" evidence="6">
    <location>
        <begin position="39"/>
        <end position="55"/>
    </location>
</feature>
<feature type="region of interest" description="Disordered" evidence="6">
    <location>
        <begin position="1"/>
        <end position="22"/>
    </location>
</feature>
<evidence type="ECO:0000256" key="1">
    <source>
        <dbReference type="ARBA" id="ARBA00022723"/>
    </source>
</evidence>
<dbReference type="PROSITE" id="PS50089">
    <property type="entry name" value="ZF_RING_2"/>
    <property type="match status" value="1"/>
</dbReference>
<dbReference type="SUPFAM" id="SSF49599">
    <property type="entry name" value="TRAF domain-like"/>
    <property type="match status" value="1"/>
</dbReference>
<dbReference type="GO" id="GO:0008270">
    <property type="term" value="F:zinc ion binding"/>
    <property type="evidence" value="ECO:0007669"/>
    <property type="project" value="UniProtKB-KW"/>
</dbReference>
<dbReference type="InterPro" id="IPR013083">
    <property type="entry name" value="Znf_RING/FYVE/PHD"/>
</dbReference>
<keyword evidence="3" id="KW-0862">Zinc</keyword>
<evidence type="ECO:0000256" key="6">
    <source>
        <dbReference type="SAM" id="MobiDB-lite"/>
    </source>
</evidence>
<dbReference type="OrthoDB" id="10062218at2759"/>
<dbReference type="Gene3D" id="3.30.40.10">
    <property type="entry name" value="Zinc/RING finger domain, C3HC4 (zinc finger)"/>
    <property type="match status" value="2"/>
</dbReference>
<evidence type="ECO:0000256" key="5">
    <source>
        <dbReference type="PROSITE-ProRule" id="PRU00175"/>
    </source>
</evidence>
<feature type="domain" description="RING-type" evidence="7">
    <location>
        <begin position="154"/>
        <end position="199"/>
    </location>
</feature>